<dbReference type="InterPro" id="IPR050914">
    <property type="entry name" value="snRNP_SmB/NAA38-like"/>
</dbReference>
<dbReference type="AlphaFoldDB" id="A0A1Y2BRN9"/>
<dbReference type="GO" id="GO:0071013">
    <property type="term" value="C:catalytic step 2 spliceosome"/>
    <property type="evidence" value="ECO:0007669"/>
    <property type="project" value="TreeGrafter"/>
</dbReference>
<keyword evidence="6" id="KW-0694">RNA-binding</keyword>
<keyword evidence="9" id="KW-0687">Ribonucleoprotein</keyword>
<evidence type="ECO:0000256" key="11">
    <source>
        <dbReference type="SAM" id="MobiDB-lite"/>
    </source>
</evidence>
<keyword evidence="5" id="KW-0507">mRNA processing</keyword>
<dbReference type="Gene3D" id="2.30.30.100">
    <property type="match status" value="1"/>
</dbReference>
<feature type="compositionally biased region" description="Pro residues" evidence="11">
    <location>
        <begin position="172"/>
        <end position="186"/>
    </location>
</feature>
<evidence type="ECO:0000313" key="13">
    <source>
        <dbReference type="EMBL" id="ORY37419.1"/>
    </source>
</evidence>
<dbReference type="InterPro" id="IPR001163">
    <property type="entry name" value="Sm_dom_euk/arc"/>
</dbReference>
<feature type="compositionally biased region" description="Pro residues" evidence="11">
    <location>
        <begin position="195"/>
        <end position="209"/>
    </location>
</feature>
<comment type="subcellular location">
    <subcellularLocation>
        <location evidence="2">Cytoplasm</location>
    </subcellularLocation>
    <subcellularLocation>
        <location evidence="1">Nucleus</location>
    </subcellularLocation>
</comment>
<evidence type="ECO:0000256" key="7">
    <source>
        <dbReference type="ARBA" id="ARBA00023187"/>
    </source>
</evidence>
<evidence type="ECO:0000313" key="14">
    <source>
        <dbReference type="Proteomes" id="UP000193642"/>
    </source>
</evidence>
<dbReference type="GO" id="GO:0071004">
    <property type="term" value="C:U2-type prespliceosome"/>
    <property type="evidence" value="ECO:0007669"/>
    <property type="project" value="TreeGrafter"/>
</dbReference>
<dbReference type="GO" id="GO:0003723">
    <property type="term" value="F:RNA binding"/>
    <property type="evidence" value="ECO:0007669"/>
    <property type="project" value="UniProtKB-KW"/>
</dbReference>
<dbReference type="PANTHER" id="PTHR10701:SF0">
    <property type="entry name" value="SMALL NUCLEAR RIBONUCLEOPROTEIN-ASSOCIATED PROTEIN B"/>
    <property type="match status" value="1"/>
</dbReference>
<dbReference type="Proteomes" id="UP000193642">
    <property type="component" value="Unassembled WGS sequence"/>
</dbReference>
<dbReference type="GO" id="GO:0046540">
    <property type="term" value="C:U4/U6 x U5 tri-snRNP complex"/>
    <property type="evidence" value="ECO:0007669"/>
    <property type="project" value="TreeGrafter"/>
</dbReference>
<keyword evidence="7" id="KW-0508">mRNA splicing</keyword>
<dbReference type="GO" id="GO:0000398">
    <property type="term" value="P:mRNA splicing, via spliceosome"/>
    <property type="evidence" value="ECO:0007669"/>
    <property type="project" value="TreeGrafter"/>
</dbReference>
<evidence type="ECO:0000256" key="5">
    <source>
        <dbReference type="ARBA" id="ARBA00022664"/>
    </source>
</evidence>
<dbReference type="STRING" id="329046.A0A1Y2BRN9"/>
<dbReference type="EMBL" id="MCGO01000050">
    <property type="protein sequence ID" value="ORY37419.1"/>
    <property type="molecule type" value="Genomic_DNA"/>
</dbReference>
<feature type="domain" description="Sm" evidence="12">
    <location>
        <begin position="3"/>
        <end position="80"/>
    </location>
</feature>
<evidence type="ECO:0000256" key="3">
    <source>
        <dbReference type="ARBA" id="ARBA00009123"/>
    </source>
</evidence>
<dbReference type="GO" id="GO:0070990">
    <property type="term" value="F:snRNP binding"/>
    <property type="evidence" value="ECO:0007669"/>
    <property type="project" value="TreeGrafter"/>
</dbReference>
<sequence length="209" mass="21511">MSNKNSRILSLINHRLRITINDGRTLVGYMLAFDKHMNLVLSDCEEFRKLKGSTKEEKRTLGLVVLRGETVVSMSVESGPAPSLENKPSAAGASLAGPGVGRPAGRGLPMAPQAGLQAPVRGLGGPSAAAMAPPTMYGRPPAGMPGMPPPGMPPMPGMPGMPGMTGMPPMPGMPGMPGMPPRPPMAFPGGRGGPMAPPPGFPAGWRPPQ</sequence>
<dbReference type="GO" id="GO:0005687">
    <property type="term" value="C:U4 snRNP"/>
    <property type="evidence" value="ECO:0007669"/>
    <property type="project" value="TreeGrafter"/>
</dbReference>
<dbReference type="InterPro" id="IPR047575">
    <property type="entry name" value="Sm"/>
</dbReference>
<feature type="region of interest" description="Disordered" evidence="11">
    <location>
        <begin position="172"/>
        <end position="209"/>
    </location>
</feature>
<proteinExistence type="inferred from homology"/>
<evidence type="ECO:0000256" key="1">
    <source>
        <dbReference type="ARBA" id="ARBA00004123"/>
    </source>
</evidence>
<keyword evidence="8" id="KW-0539">Nucleus</keyword>
<reference evidence="13 14" key="1">
    <citation type="submission" date="2016-07" db="EMBL/GenBank/DDBJ databases">
        <title>Pervasive Adenine N6-methylation of Active Genes in Fungi.</title>
        <authorList>
            <consortium name="DOE Joint Genome Institute"/>
            <person name="Mondo S.J."/>
            <person name="Dannebaum R.O."/>
            <person name="Kuo R.C."/>
            <person name="Labutti K."/>
            <person name="Haridas S."/>
            <person name="Kuo A."/>
            <person name="Salamov A."/>
            <person name="Ahrendt S.R."/>
            <person name="Lipzen A."/>
            <person name="Sullivan W."/>
            <person name="Andreopoulos W.B."/>
            <person name="Clum A."/>
            <person name="Lindquist E."/>
            <person name="Daum C."/>
            <person name="Ramamoorthy G.K."/>
            <person name="Gryganskyi A."/>
            <person name="Culley D."/>
            <person name="Magnuson J.K."/>
            <person name="James T.Y."/>
            <person name="O'Malley M.A."/>
            <person name="Stajich J.E."/>
            <person name="Spatafora J.W."/>
            <person name="Visel A."/>
            <person name="Grigoriev I.V."/>
        </authorList>
    </citation>
    <scope>NUCLEOTIDE SEQUENCE [LARGE SCALE GENOMIC DNA]</scope>
    <source>
        <strain evidence="13 14">JEL800</strain>
    </source>
</reference>
<gene>
    <name evidence="13" type="ORF">BCR33DRAFT_721465</name>
</gene>
<protein>
    <recommendedName>
        <fullName evidence="10">Sm protein B</fullName>
    </recommendedName>
</protein>
<comment type="caution">
    <text evidence="13">The sequence shown here is derived from an EMBL/GenBank/DDBJ whole genome shotgun (WGS) entry which is preliminary data.</text>
</comment>
<keyword evidence="4" id="KW-0963">Cytoplasm</keyword>
<evidence type="ECO:0000256" key="8">
    <source>
        <dbReference type="ARBA" id="ARBA00023242"/>
    </source>
</evidence>
<dbReference type="SUPFAM" id="SSF50182">
    <property type="entry name" value="Sm-like ribonucleoproteins"/>
    <property type="match status" value="1"/>
</dbReference>
<dbReference type="PANTHER" id="PTHR10701">
    <property type="entry name" value="SMALL NUCLEAR RIBONUCLEOPROTEIN-ASSOCIATED PROTEIN B AND N"/>
    <property type="match status" value="1"/>
</dbReference>
<dbReference type="GO" id="GO:0005682">
    <property type="term" value="C:U5 snRNP"/>
    <property type="evidence" value="ECO:0007669"/>
    <property type="project" value="TreeGrafter"/>
</dbReference>
<evidence type="ECO:0000256" key="4">
    <source>
        <dbReference type="ARBA" id="ARBA00022490"/>
    </source>
</evidence>
<evidence type="ECO:0000256" key="6">
    <source>
        <dbReference type="ARBA" id="ARBA00022884"/>
    </source>
</evidence>
<dbReference type="GO" id="GO:0005737">
    <property type="term" value="C:cytoplasm"/>
    <property type="evidence" value="ECO:0007669"/>
    <property type="project" value="UniProtKB-SubCell"/>
</dbReference>
<organism evidence="13 14">
    <name type="scientific">Rhizoclosmatium globosum</name>
    <dbReference type="NCBI Taxonomy" id="329046"/>
    <lineage>
        <taxon>Eukaryota</taxon>
        <taxon>Fungi</taxon>
        <taxon>Fungi incertae sedis</taxon>
        <taxon>Chytridiomycota</taxon>
        <taxon>Chytridiomycota incertae sedis</taxon>
        <taxon>Chytridiomycetes</taxon>
        <taxon>Chytridiales</taxon>
        <taxon>Chytriomycetaceae</taxon>
        <taxon>Rhizoclosmatium</taxon>
    </lineage>
</organism>
<dbReference type="GO" id="GO:0005686">
    <property type="term" value="C:U2 snRNP"/>
    <property type="evidence" value="ECO:0007669"/>
    <property type="project" value="TreeGrafter"/>
</dbReference>
<comment type="similarity">
    <text evidence="3">Belongs to the snRNP SmB/SmN family.</text>
</comment>
<evidence type="ECO:0000256" key="9">
    <source>
        <dbReference type="ARBA" id="ARBA00023274"/>
    </source>
</evidence>
<dbReference type="InterPro" id="IPR010920">
    <property type="entry name" value="LSM_dom_sf"/>
</dbReference>
<name>A0A1Y2BRN9_9FUNG</name>
<dbReference type="Pfam" id="PF01423">
    <property type="entry name" value="LSM"/>
    <property type="match status" value="1"/>
</dbReference>
<keyword evidence="14" id="KW-1185">Reference proteome</keyword>
<evidence type="ECO:0000256" key="2">
    <source>
        <dbReference type="ARBA" id="ARBA00004496"/>
    </source>
</evidence>
<dbReference type="GO" id="GO:0005685">
    <property type="term" value="C:U1 snRNP"/>
    <property type="evidence" value="ECO:0007669"/>
    <property type="project" value="TreeGrafter"/>
</dbReference>
<dbReference type="CDD" id="cd01717">
    <property type="entry name" value="Sm_B"/>
    <property type="match status" value="1"/>
</dbReference>
<feature type="compositionally biased region" description="Low complexity" evidence="11">
    <location>
        <begin position="88"/>
        <end position="97"/>
    </location>
</feature>
<dbReference type="PROSITE" id="PS52002">
    <property type="entry name" value="SM"/>
    <property type="match status" value="1"/>
</dbReference>
<dbReference type="SMART" id="SM00651">
    <property type="entry name" value="Sm"/>
    <property type="match status" value="1"/>
</dbReference>
<dbReference type="OrthoDB" id="2020720at2759"/>
<feature type="region of interest" description="Disordered" evidence="11">
    <location>
        <begin position="77"/>
        <end position="114"/>
    </location>
</feature>
<evidence type="ECO:0000256" key="10">
    <source>
        <dbReference type="ARBA" id="ARBA00041355"/>
    </source>
</evidence>
<evidence type="ECO:0000259" key="12">
    <source>
        <dbReference type="PROSITE" id="PS52002"/>
    </source>
</evidence>
<accession>A0A1Y2BRN9</accession>